<sequence length="100" mass="11300">MPPRSGVSRYSHRHIREDYEPGSRPRARNERTAESPHRDGHDVQDYLGPCDTSKRRDKTHKSCHSGSPGAYFIQPIYSSGINDIGRRGLSCPSLRTAIRP</sequence>
<evidence type="ECO:0000256" key="1">
    <source>
        <dbReference type="SAM" id="MobiDB-lite"/>
    </source>
</evidence>
<comment type="caution">
    <text evidence="2">The sequence shown here is derived from an EMBL/GenBank/DDBJ whole genome shotgun (WGS) entry which is preliminary data.</text>
</comment>
<proteinExistence type="predicted"/>
<protein>
    <submittedName>
        <fullName evidence="2">Uncharacterized protein</fullName>
    </submittedName>
</protein>
<name>A0ABP6V652_9ACTN</name>
<dbReference type="EMBL" id="BAABDQ010000001">
    <property type="protein sequence ID" value="GAA3529181.1"/>
    <property type="molecule type" value="Genomic_DNA"/>
</dbReference>
<evidence type="ECO:0000313" key="2">
    <source>
        <dbReference type="EMBL" id="GAA3529181.1"/>
    </source>
</evidence>
<keyword evidence="3" id="KW-1185">Reference proteome</keyword>
<gene>
    <name evidence="2" type="ORF">GCM10022419_005070</name>
</gene>
<reference evidence="3" key="1">
    <citation type="journal article" date="2019" name="Int. J. Syst. Evol. Microbiol.">
        <title>The Global Catalogue of Microorganisms (GCM) 10K type strain sequencing project: providing services to taxonomists for standard genome sequencing and annotation.</title>
        <authorList>
            <consortium name="The Broad Institute Genomics Platform"/>
            <consortium name="The Broad Institute Genome Sequencing Center for Infectious Disease"/>
            <person name="Wu L."/>
            <person name="Ma J."/>
        </authorList>
    </citation>
    <scope>NUCLEOTIDE SEQUENCE [LARGE SCALE GENOMIC DNA]</scope>
    <source>
        <strain evidence="3">JCM 17326</strain>
    </source>
</reference>
<dbReference type="Proteomes" id="UP001500630">
    <property type="component" value="Unassembled WGS sequence"/>
</dbReference>
<feature type="compositionally biased region" description="Basic and acidic residues" evidence="1">
    <location>
        <begin position="15"/>
        <end position="44"/>
    </location>
</feature>
<organism evidence="2 3">
    <name type="scientific">Nonomuraea rosea</name>
    <dbReference type="NCBI Taxonomy" id="638574"/>
    <lineage>
        <taxon>Bacteria</taxon>
        <taxon>Bacillati</taxon>
        <taxon>Actinomycetota</taxon>
        <taxon>Actinomycetes</taxon>
        <taxon>Streptosporangiales</taxon>
        <taxon>Streptosporangiaceae</taxon>
        <taxon>Nonomuraea</taxon>
    </lineage>
</organism>
<feature type="region of interest" description="Disordered" evidence="1">
    <location>
        <begin position="1"/>
        <end position="69"/>
    </location>
</feature>
<evidence type="ECO:0000313" key="3">
    <source>
        <dbReference type="Proteomes" id="UP001500630"/>
    </source>
</evidence>
<accession>A0ABP6V652</accession>